<feature type="domain" description="S1 motif" evidence="5">
    <location>
        <begin position="206"/>
        <end position="273"/>
    </location>
</feature>
<dbReference type="GO" id="GO:0022627">
    <property type="term" value="C:cytosolic small ribosomal subunit"/>
    <property type="evidence" value="ECO:0007669"/>
    <property type="project" value="TreeGrafter"/>
</dbReference>
<evidence type="ECO:0000313" key="6">
    <source>
        <dbReference type="EMBL" id="PIR42089.1"/>
    </source>
</evidence>
<dbReference type="PRINTS" id="PR00681">
    <property type="entry name" value="RIBOSOMALS1"/>
</dbReference>
<evidence type="ECO:0000313" key="7">
    <source>
        <dbReference type="Proteomes" id="UP000230208"/>
    </source>
</evidence>
<sequence length="377" mass="41700">MNLAESTGLTMKELLSKEEFFLPKPGTILSGEVVNISKAIVFIDLGSIGMGVVYPGEFYDNPDRMKILKSGDKVSTMLLELENEEGYRELSLKAAQMTTAWQDIKEKKDKGEVITTKIININKGGLIVEVSGVQGFLPLSQLSAEHYPKVEGGDTAKIVQALQKFKGQDFLVKILDFNEAENKLIVSEKAIQDETAKEELAKLKIGEIVEGTITEVTDFGAFVKLSEMLDGLIHSSEIDWKFIEDPREILKPGDKVKAKIVSLDGGRISLSLKALKDDPWTKIENSYQPGQIVKGKATKIRTNGIFVELSGDLIAFLPIAELGEQNLNDVFEIGKEYDFAIVSLDAKEHKMVLTLPGQKDIKKPDDAVKKEEEKPLS</sequence>
<dbReference type="InterPro" id="IPR003029">
    <property type="entry name" value="S1_domain"/>
</dbReference>
<dbReference type="SUPFAM" id="SSF50249">
    <property type="entry name" value="Nucleic acid-binding proteins"/>
    <property type="match status" value="4"/>
</dbReference>
<feature type="domain" description="S1 motif" evidence="5">
    <location>
        <begin position="111"/>
        <end position="189"/>
    </location>
</feature>
<dbReference type="AlphaFoldDB" id="A0A2H0R6E3"/>
<dbReference type="InterPro" id="IPR035104">
    <property type="entry name" value="Ribosomal_protein_S1-like"/>
</dbReference>
<dbReference type="CDD" id="cd04465">
    <property type="entry name" value="S1_RPS1_repeat_ec2_hs2"/>
    <property type="match status" value="1"/>
</dbReference>
<gene>
    <name evidence="6" type="ORF">COV30_00085</name>
</gene>
<dbReference type="PROSITE" id="PS50126">
    <property type="entry name" value="S1"/>
    <property type="match status" value="4"/>
</dbReference>
<dbReference type="GO" id="GO:0003735">
    <property type="term" value="F:structural constituent of ribosome"/>
    <property type="evidence" value="ECO:0007669"/>
    <property type="project" value="TreeGrafter"/>
</dbReference>
<keyword evidence="2 6" id="KW-0689">Ribosomal protein</keyword>
<dbReference type="Gene3D" id="2.40.50.140">
    <property type="entry name" value="Nucleic acid-binding proteins"/>
    <property type="match status" value="4"/>
</dbReference>
<dbReference type="PANTHER" id="PTHR10724">
    <property type="entry name" value="30S RIBOSOMAL PROTEIN S1"/>
    <property type="match status" value="1"/>
</dbReference>
<evidence type="ECO:0000256" key="3">
    <source>
        <dbReference type="ARBA" id="ARBA00023274"/>
    </source>
</evidence>
<dbReference type="FunFam" id="2.40.50.140:FF:000103">
    <property type="entry name" value="protein RRP5 homolog"/>
    <property type="match status" value="1"/>
</dbReference>
<dbReference type="InterPro" id="IPR050437">
    <property type="entry name" value="Ribos_protein_bS1-like"/>
</dbReference>
<proteinExistence type="inferred from homology"/>
<dbReference type="GO" id="GO:0006412">
    <property type="term" value="P:translation"/>
    <property type="evidence" value="ECO:0007669"/>
    <property type="project" value="TreeGrafter"/>
</dbReference>
<comment type="caution">
    <text evidence="6">The sequence shown here is derived from an EMBL/GenBank/DDBJ whole genome shotgun (WGS) entry which is preliminary data.</text>
</comment>
<evidence type="ECO:0000256" key="4">
    <source>
        <dbReference type="ARBA" id="ARBA00025604"/>
    </source>
</evidence>
<dbReference type="Pfam" id="PF00575">
    <property type="entry name" value="S1"/>
    <property type="match status" value="3"/>
</dbReference>
<accession>A0A2H0R6E3</accession>
<dbReference type="SMART" id="SM00316">
    <property type="entry name" value="S1"/>
    <property type="match status" value="4"/>
</dbReference>
<dbReference type="InterPro" id="IPR012340">
    <property type="entry name" value="NA-bd_OB-fold"/>
</dbReference>
<comment type="function">
    <text evidence="4">Binds mRNA; thus facilitating recognition of the initiation point. It is needed to translate mRNA with a short Shine-Dalgarno (SD) purine-rich sequence.</text>
</comment>
<reference evidence="6 7" key="1">
    <citation type="submission" date="2017-09" db="EMBL/GenBank/DDBJ databases">
        <title>Depth-based differentiation of microbial function through sediment-hosted aquifers and enrichment of novel symbionts in the deep terrestrial subsurface.</title>
        <authorList>
            <person name="Probst A.J."/>
            <person name="Ladd B."/>
            <person name="Jarett J.K."/>
            <person name="Geller-Mcgrath D.E."/>
            <person name="Sieber C.M."/>
            <person name="Emerson J.B."/>
            <person name="Anantharaman K."/>
            <person name="Thomas B.C."/>
            <person name="Malmstrom R."/>
            <person name="Stieglmeier M."/>
            <person name="Klingl A."/>
            <person name="Woyke T."/>
            <person name="Ryan C.M."/>
            <person name="Banfield J.F."/>
        </authorList>
    </citation>
    <scope>NUCLEOTIDE SEQUENCE [LARGE SCALE GENOMIC DNA]</scope>
    <source>
        <strain evidence="6">CG10_big_fil_rev_8_21_14_0_10_37_15</strain>
    </source>
</reference>
<dbReference type="Proteomes" id="UP000230208">
    <property type="component" value="Unassembled WGS sequence"/>
</dbReference>
<feature type="domain" description="S1 motif" evidence="5">
    <location>
        <begin position="26"/>
        <end position="93"/>
    </location>
</feature>
<dbReference type="GO" id="GO:0003729">
    <property type="term" value="F:mRNA binding"/>
    <property type="evidence" value="ECO:0007669"/>
    <property type="project" value="TreeGrafter"/>
</dbReference>
<dbReference type="PANTHER" id="PTHR10724:SF7">
    <property type="entry name" value="SMALL RIBOSOMAL SUBUNIT PROTEIN BS1C"/>
    <property type="match status" value="1"/>
</dbReference>
<evidence type="ECO:0000259" key="5">
    <source>
        <dbReference type="PROSITE" id="PS50126"/>
    </source>
</evidence>
<name>A0A2H0R6E3_9BACT</name>
<protein>
    <submittedName>
        <fullName evidence="6">30S ribosomal protein S1</fullName>
    </submittedName>
</protein>
<dbReference type="EMBL" id="PCXP01000002">
    <property type="protein sequence ID" value="PIR42089.1"/>
    <property type="molecule type" value="Genomic_DNA"/>
</dbReference>
<organism evidence="6 7">
    <name type="scientific">Candidatus Yanofskybacteria bacterium CG10_big_fil_rev_8_21_14_0_10_37_15</name>
    <dbReference type="NCBI Taxonomy" id="1975097"/>
    <lineage>
        <taxon>Bacteria</taxon>
        <taxon>Candidatus Yanofskyibacteriota</taxon>
    </lineage>
</organism>
<feature type="domain" description="S1 motif" evidence="5">
    <location>
        <begin position="290"/>
        <end position="356"/>
    </location>
</feature>
<evidence type="ECO:0000256" key="2">
    <source>
        <dbReference type="ARBA" id="ARBA00022980"/>
    </source>
</evidence>
<keyword evidence="3" id="KW-0687">Ribonucleoprotein</keyword>
<evidence type="ECO:0000256" key="1">
    <source>
        <dbReference type="ARBA" id="ARBA00006767"/>
    </source>
</evidence>
<comment type="similarity">
    <text evidence="1">Belongs to the bacterial ribosomal protein bS1 family.</text>
</comment>